<feature type="domain" description="DNA methylase adenine-specific" evidence="8">
    <location>
        <begin position="328"/>
        <end position="632"/>
    </location>
</feature>
<keyword evidence="3 9" id="KW-0489">Methyltransferase</keyword>
<dbReference type="AlphaFoldDB" id="A0AB74UW57"/>
<dbReference type="GO" id="GO:0003677">
    <property type="term" value="F:DNA binding"/>
    <property type="evidence" value="ECO:0007669"/>
    <property type="project" value="InterPro"/>
</dbReference>
<evidence type="ECO:0000256" key="3">
    <source>
        <dbReference type="ARBA" id="ARBA00022603"/>
    </source>
</evidence>
<dbReference type="SUPFAM" id="SSF53335">
    <property type="entry name" value="S-adenosyl-L-methionine-dependent methyltransferases"/>
    <property type="match status" value="1"/>
</dbReference>
<proteinExistence type="inferred from homology"/>
<evidence type="ECO:0000256" key="5">
    <source>
        <dbReference type="ARBA" id="ARBA00022691"/>
    </source>
</evidence>
<dbReference type="PANTHER" id="PTHR42933">
    <property type="entry name" value="SLR6095 PROTEIN"/>
    <property type="match status" value="1"/>
</dbReference>
<dbReference type="GO" id="GO:0008170">
    <property type="term" value="F:N-methyltransferase activity"/>
    <property type="evidence" value="ECO:0007669"/>
    <property type="project" value="InterPro"/>
</dbReference>
<keyword evidence="4 9" id="KW-0808">Transferase</keyword>
<reference evidence="9" key="1">
    <citation type="submission" date="2024-10" db="EMBL/GenBank/DDBJ databases">
        <authorList>
            <person name="Lesea H.P."/>
            <person name="Kuehl J.V."/>
            <person name="Chandonia J.-M."/>
        </authorList>
    </citation>
    <scope>NUCLEOTIDE SEQUENCE</scope>
    <source>
        <strain evidence="9">FW102-FHT14D07</strain>
    </source>
</reference>
<keyword evidence="5" id="KW-0949">S-adenosyl-L-methionine</keyword>
<dbReference type="PANTHER" id="PTHR42933:SF1">
    <property type="entry name" value="SITE-SPECIFIC DNA-METHYLTRANSFERASE (ADENINE-SPECIFIC)"/>
    <property type="match status" value="1"/>
</dbReference>
<gene>
    <name evidence="9" type="ORF">ACFYG5_02020</name>
</gene>
<dbReference type="GO" id="GO:0009307">
    <property type="term" value="P:DNA restriction-modification system"/>
    <property type="evidence" value="ECO:0007669"/>
    <property type="project" value="UniProtKB-KW"/>
</dbReference>
<comment type="similarity">
    <text evidence="1">Belongs to the N(4)/N(6)-methyltransferase family.</text>
</comment>
<keyword evidence="6" id="KW-0680">Restriction system</keyword>
<sequence>MATKKSRNERNAESIVRDFLQKNEYPATGLESDDGLMVEEQKSTHGRIRKLLDTASKRGGTGRGCPEFIIRHKKVPDFLIVVECKADNADHESHLVPAWVAGEENKDDDAYFARAARYAADGALHYAKALSKEFNVIAIAMSGETKKEAQISTYLWVKGDKHPDLLLNRKNQQPLRTIIPWADFIRCATHNPAVNQAREADLMQFARDLHDTMREYKLTEQEKPLLVSGTLLALKNKPFHAAAMDETGPQLDSDELPGEWLEAIVKELNKAFHNKQKQDDMMFTYRALSEHPELRKTTDERPNGVLFDFIKQINDHVAPYINAHDGLDILGKFYGEFLKYTGGDKKALGIVLTPRHITDLFAGIARVNKTSTVMDLCAGTGGFLISAMARMLADTTKPSEEERIKEEGLTGVEQSPHMFALSASNMILRGDGKTHLHHGSCFDAGLVKKVRALKPNVGMLNPPYAQRDISELRFIEHMLDVLEPNGVGIAIVPMSCALRNAPEKTSILASHTLEAVMSMPDDLFYPVGVVSCIMVFKAHVPHEYSGRDTWFGYWKEDGFVKTKHMGRVDKNETWETTRAKWLDAFHNRRAVAGESVLKKVGPTDEWCAEAYMETDYSKLTQADFERTVRNYAVFKMLCDQSSASASGASRA</sequence>
<dbReference type="PRINTS" id="PR00507">
    <property type="entry name" value="N12N6MTFRASE"/>
</dbReference>
<accession>A0AB74UW57</accession>
<protein>
    <recommendedName>
        <fullName evidence="2">site-specific DNA-methyltransferase (adenine-specific)</fullName>
        <ecNumber evidence="2">2.1.1.72</ecNumber>
    </recommendedName>
</protein>
<dbReference type="EMBL" id="CP170721">
    <property type="protein sequence ID" value="XIA18943.1"/>
    <property type="molecule type" value="Genomic_DNA"/>
</dbReference>
<dbReference type="InterPro" id="IPR051537">
    <property type="entry name" value="DNA_Adenine_Mtase"/>
</dbReference>
<organism evidence="9">
    <name type="scientific">Rhodanobacter sp. FW102-FHT14D07</name>
    <dbReference type="NCBI Taxonomy" id="3351462"/>
    <lineage>
        <taxon>Bacteria</taxon>
        <taxon>Pseudomonadati</taxon>
        <taxon>Pseudomonadota</taxon>
        <taxon>Gammaproteobacteria</taxon>
        <taxon>Lysobacterales</taxon>
        <taxon>Rhodanobacteraceae</taxon>
        <taxon>Rhodanobacter</taxon>
    </lineage>
</organism>
<name>A0AB74UW57_9GAMM</name>
<evidence type="ECO:0000256" key="4">
    <source>
        <dbReference type="ARBA" id="ARBA00022679"/>
    </source>
</evidence>
<comment type="catalytic activity">
    <reaction evidence="7">
        <text>a 2'-deoxyadenosine in DNA + S-adenosyl-L-methionine = an N(6)-methyl-2'-deoxyadenosine in DNA + S-adenosyl-L-homocysteine + H(+)</text>
        <dbReference type="Rhea" id="RHEA:15197"/>
        <dbReference type="Rhea" id="RHEA-COMP:12418"/>
        <dbReference type="Rhea" id="RHEA-COMP:12419"/>
        <dbReference type="ChEBI" id="CHEBI:15378"/>
        <dbReference type="ChEBI" id="CHEBI:57856"/>
        <dbReference type="ChEBI" id="CHEBI:59789"/>
        <dbReference type="ChEBI" id="CHEBI:90615"/>
        <dbReference type="ChEBI" id="CHEBI:90616"/>
        <dbReference type="EC" id="2.1.1.72"/>
    </reaction>
</comment>
<evidence type="ECO:0000256" key="7">
    <source>
        <dbReference type="ARBA" id="ARBA00047942"/>
    </source>
</evidence>
<evidence type="ECO:0000259" key="8">
    <source>
        <dbReference type="Pfam" id="PF02384"/>
    </source>
</evidence>
<dbReference type="RefSeq" id="WP_395119869.1">
    <property type="nucleotide sequence ID" value="NZ_CP170721.1"/>
</dbReference>
<dbReference type="Gene3D" id="3.40.50.150">
    <property type="entry name" value="Vaccinia Virus protein VP39"/>
    <property type="match status" value="1"/>
</dbReference>
<dbReference type="GO" id="GO:0032259">
    <property type="term" value="P:methylation"/>
    <property type="evidence" value="ECO:0007669"/>
    <property type="project" value="UniProtKB-KW"/>
</dbReference>
<evidence type="ECO:0000256" key="1">
    <source>
        <dbReference type="ARBA" id="ARBA00006594"/>
    </source>
</evidence>
<evidence type="ECO:0000256" key="6">
    <source>
        <dbReference type="ARBA" id="ARBA00022747"/>
    </source>
</evidence>
<dbReference type="GO" id="GO:0009007">
    <property type="term" value="F:site-specific DNA-methyltransferase (adenine-specific) activity"/>
    <property type="evidence" value="ECO:0007669"/>
    <property type="project" value="UniProtKB-EC"/>
</dbReference>
<dbReference type="InterPro" id="IPR003356">
    <property type="entry name" value="DNA_methylase_A-5"/>
</dbReference>
<dbReference type="CDD" id="cd02440">
    <property type="entry name" value="AdoMet_MTases"/>
    <property type="match status" value="1"/>
</dbReference>
<dbReference type="InterPro" id="IPR029063">
    <property type="entry name" value="SAM-dependent_MTases_sf"/>
</dbReference>
<evidence type="ECO:0000313" key="9">
    <source>
        <dbReference type="EMBL" id="XIA18943.1"/>
    </source>
</evidence>
<evidence type="ECO:0000256" key="2">
    <source>
        <dbReference type="ARBA" id="ARBA00011900"/>
    </source>
</evidence>
<dbReference type="EC" id="2.1.1.72" evidence="2"/>
<dbReference type="Pfam" id="PF02384">
    <property type="entry name" value="N6_Mtase"/>
    <property type="match status" value="1"/>
</dbReference>